<keyword evidence="5" id="KW-1185">Reference proteome</keyword>
<gene>
    <name evidence="4" type="ORF">SAMN05421748_123104</name>
</gene>
<keyword evidence="1" id="KW-0732">Signal</keyword>
<dbReference type="InterPro" id="IPR032109">
    <property type="entry name" value="Big_3_5"/>
</dbReference>
<dbReference type="OrthoDB" id="4451361at2"/>
<proteinExistence type="predicted"/>
<evidence type="ECO:0000313" key="4">
    <source>
        <dbReference type="EMBL" id="SNY62212.1"/>
    </source>
</evidence>
<feature type="domain" description="WxL" evidence="2">
    <location>
        <begin position="386"/>
        <end position="512"/>
    </location>
</feature>
<reference evidence="4 5" key="1">
    <citation type="submission" date="2017-09" db="EMBL/GenBank/DDBJ databases">
        <authorList>
            <person name="Ehlers B."/>
            <person name="Leendertz F.H."/>
        </authorList>
    </citation>
    <scope>NUCLEOTIDE SEQUENCE [LARGE SCALE GENOMIC DNA]</scope>
    <source>
        <strain evidence="4 5">CGMCC 4.6857</strain>
    </source>
</reference>
<protein>
    <submittedName>
        <fullName evidence="4">WxL domain surface cell wall-binding</fullName>
    </submittedName>
</protein>
<dbReference type="Gene3D" id="2.60.40.10">
    <property type="entry name" value="Immunoglobulins"/>
    <property type="match status" value="2"/>
</dbReference>
<dbReference type="Proteomes" id="UP000219612">
    <property type="component" value="Unassembled WGS sequence"/>
</dbReference>
<dbReference type="GO" id="GO:0005975">
    <property type="term" value="P:carbohydrate metabolic process"/>
    <property type="evidence" value="ECO:0007669"/>
    <property type="project" value="UniProtKB-ARBA"/>
</dbReference>
<dbReference type="InterPro" id="IPR013783">
    <property type="entry name" value="Ig-like_fold"/>
</dbReference>
<dbReference type="Pfam" id="PF13731">
    <property type="entry name" value="WxL"/>
    <property type="match status" value="1"/>
</dbReference>
<feature type="chain" id="PRO_5012854693" evidence="1">
    <location>
        <begin position="25"/>
        <end position="516"/>
    </location>
</feature>
<dbReference type="AlphaFoldDB" id="A0A285JPG4"/>
<feature type="domain" description="Bacterial Ig-like" evidence="3">
    <location>
        <begin position="162"/>
        <end position="245"/>
    </location>
</feature>
<name>A0A285JPG4_9ACTN</name>
<feature type="signal peptide" evidence="1">
    <location>
        <begin position="1"/>
        <end position="24"/>
    </location>
</feature>
<dbReference type="RefSeq" id="WP_097326614.1">
    <property type="nucleotide sequence ID" value="NZ_OBDY01000023.1"/>
</dbReference>
<organism evidence="4 5">
    <name type="scientific">Paractinoplanes atraurantiacus</name>
    <dbReference type="NCBI Taxonomy" id="1036182"/>
    <lineage>
        <taxon>Bacteria</taxon>
        <taxon>Bacillati</taxon>
        <taxon>Actinomycetota</taxon>
        <taxon>Actinomycetes</taxon>
        <taxon>Micromonosporales</taxon>
        <taxon>Micromonosporaceae</taxon>
        <taxon>Paractinoplanes</taxon>
    </lineage>
</organism>
<evidence type="ECO:0000256" key="1">
    <source>
        <dbReference type="SAM" id="SignalP"/>
    </source>
</evidence>
<dbReference type="Pfam" id="PF16640">
    <property type="entry name" value="Big_3_5"/>
    <property type="match status" value="2"/>
</dbReference>
<dbReference type="EMBL" id="OBDY01000023">
    <property type="protein sequence ID" value="SNY62212.1"/>
    <property type="molecule type" value="Genomic_DNA"/>
</dbReference>
<sequence length="516" mass="50135">MKTFFASAALASVAVLSFGTAAQAAGPAGTWTADPATGTDLLAPKVITSAGCPTDSDAYNAILTGPGAFASGYAITPTQDPSFSTTQGFPVQLGLSFTDAATELGTTIVAGEYGLTVNCVDSFTLDVKATFTGTFYFTSPTAYVTTDPNASAPSTTTLAVSPSGPVVAGTALVFTATVDPADATGTVQFKDGGDNLGAAVAVSGGKASLTTSALTAGSHAITAVFSSTKAGVSGSTSAASTVVVTAPQAVATTTALSVSPSGSVEKYTAVSLAATVSPAAAAGKVQFTDGGKNLGAPVTVSGGTATLTTSSLDEGDHSFTARFVPANSGAYTGSESDTVNLNVKPFAGANASQTISTTVESGALTISVASNDAVVLPNPALTSDASKLTTGGSLNQLTVTDTRAGNLGWNVAGQVTDFSDGSGHAINAANLGWTPKVVDKADVQTVTAGPKVDPANAIAPGASAPNGNGLASSRTLASAAAGAGVGTAHLNADVALQAPTSTVAGTYSATLTITAI</sequence>
<feature type="domain" description="Bacterial Ig-like" evidence="3">
    <location>
        <begin position="262"/>
        <end position="343"/>
    </location>
</feature>
<evidence type="ECO:0000313" key="5">
    <source>
        <dbReference type="Proteomes" id="UP000219612"/>
    </source>
</evidence>
<evidence type="ECO:0000259" key="2">
    <source>
        <dbReference type="Pfam" id="PF13731"/>
    </source>
</evidence>
<dbReference type="InterPro" id="IPR027994">
    <property type="entry name" value="WxL_dom"/>
</dbReference>
<accession>A0A285JPG4</accession>
<evidence type="ECO:0000259" key="3">
    <source>
        <dbReference type="Pfam" id="PF16640"/>
    </source>
</evidence>